<dbReference type="OrthoDB" id="9763857at2"/>
<dbReference type="Pfam" id="PF13487">
    <property type="entry name" value="HD_5"/>
    <property type="match status" value="1"/>
</dbReference>
<dbReference type="InterPro" id="IPR003607">
    <property type="entry name" value="HD/PDEase_dom"/>
</dbReference>
<feature type="domain" description="HD-GYP" evidence="1">
    <location>
        <begin position="50"/>
        <end position="245"/>
    </location>
</feature>
<keyword evidence="3" id="KW-1185">Reference proteome</keyword>
<proteinExistence type="predicted"/>
<evidence type="ECO:0000259" key="1">
    <source>
        <dbReference type="PROSITE" id="PS51832"/>
    </source>
</evidence>
<dbReference type="Gene3D" id="1.10.3210.10">
    <property type="entry name" value="Hypothetical protein af1432"/>
    <property type="match status" value="1"/>
</dbReference>
<gene>
    <name evidence="2" type="ORF">EDC63_101222</name>
</gene>
<dbReference type="AlphaFoldDB" id="A0A4R3YEF7"/>
<dbReference type="EMBL" id="SMCO01000001">
    <property type="protein sequence ID" value="TCV90252.1"/>
    <property type="molecule type" value="Genomic_DNA"/>
</dbReference>
<evidence type="ECO:0000313" key="3">
    <source>
        <dbReference type="Proteomes" id="UP000295367"/>
    </source>
</evidence>
<organism evidence="2 3">
    <name type="scientific">Sulfurirhabdus autotrophica</name>
    <dbReference type="NCBI Taxonomy" id="1706046"/>
    <lineage>
        <taxon>Bacteria</taxon>
        <taxon>Pseudomonadati</taxon>
        <taxon>Pseudomonadota</taxon>
        <taxon>Betaproteobacteria</taxon>
        <taxon>Nitrosomonadales</taxon>
        <taxon>Sulfuricellaceae</taxon>
        <taxon>Sulfurirhabdus</taxon>
    </lineage>
</organism>
<dbReference type="SUPFAM" id="SSF109604">
    <property type="entry name" value="HD-domain/PDEase-like"/>
    <property type="match status" value="1"/>
</dbReference>
<accession>A0A4R3YEF7</accession>
<dbReference type="PANTHER" id="PTHR45228">
    <property type="entry name" value="CYCLIC DI-GMP PHOSPHODIESTERASE TM_0186-RELATED"/>
    <property type="match status" value="1"/>
</dbReference>
<reference evidence="2 3" key="1">
    <citation type="submission" date="2019-03" db="EMBL/GenBank/DDBJ databases">
        <title>Genomic Encyclopedia of Type Strains, Phase IV (KMG-IV): sequencing the most valuable type-strain genomes for metagenomic binning, comparative biology and taxonomic classification.</title>
        <authorList>
            <person name="Goeker M."/>
        </authorList>
    </citation>
    <scope>NUCLEOTIDE SEQUENCE [LARGE SCALE GENOMIC DNA]</scope>
    <source>
        <strain evidence="2 3">DSM 100309</strain>
    </source>
</reference>
<dbReference type="RefSeq" id="WP_124947781.1">
    <property type="nucleotide sequence ID" value="NZ_BHVT01000073.1"/>
</dbReference>
<comment type="caution">
    <text evidence="2">The sequence shown here is derived from an EMBL/GenBank/DDBJ whole genome shotgun (WGS) entry which is preliminary data.</text>
</comment>
<protein>
    <submittedName>
        <fullName evidence="2">HD domain-containing protein</fullName>
    </submittedName>
</protein>
<dbReference type="SMART" id="SM00471">
    <property type="entry name" value="HDc"/>
    <property type="match status" value="1"/>
</dbReference>
<dbReference type="Proteomes" id="UP000295367">
    <property type="component" value="Unassembled WGS sequence"/>
</dbReference>
<dbReference type="InterPro" id="IPR052020">
    <property type="entry name" value="Cyclic_di-GMP/3'3'-cGAMP_PDE"/>
</dbReference>
<dbReference type="PROSITE" id="PS51832">
    <property type="entry name" value="HD_GYP"/>
    <property type="match status" value="1"/>
</dbReference>
<dbReference type="GO" id="GO:0008081">
    <property type="term" value="F:phosphoric diester hydrolase activity"/>
    <property type="evidence" value="ECO:0007669"/>
    <property type="project" value="UniProtKB-ARBA"/>
</dbReference>
<name>A0A4R3YEF7_9PROT</name>
<dbReference type="CDD" id="cd00077">
    <property type="entry name" value="HDc"/>
    <property type="match status" value="1"/>
</dbReference>
<evidence type="ECO:0000313" key="2">
    <source>
        <dbReference type="EMBL" id="TCV90252.1"/>
    </source>
</evidence>
<sequence length="253" mass="27843">MLDASASYSCTCKSCGKPIAKDLYVRKDDGVVCESCFLGMSGHEPAWAETELPYVSLAEALASALDAREHETGLHSKRVACHTMVLAKHFSHDAATLRQIYWGALLHDIGKIGIPDAILLKDGPLTPEEWETMQQHPEIGQQILKGVPHLAIAAEIVLCHEEKFDGSGYPRGLSGENIQLWARLFAVIDTLDAMTSDRPYRKGLPFEAAKAEIQRMAGSQFDPLAVETFLMEEATLRIMVELKCVDVPPVVKN</sequence>
<dbReference type="PANTHER" id="PTHR45228:SF5">
    <property type="entry name" value="CYCLIC DI-GMP PHOSPHODIESTERASE VC_1348-RELATED"/>
    <property type="match status" value="1"/>
</dbReference>
<dbReference type="InterPro" id="IPR037522">
    <property type="entry name" value="HD_GYP_dom"/>
</dbReference>